<keyword evidence="4" id="KW-1185">Reference proteome</keyword>
<dbReference type="EMBL" id="KN820532">
    <property type="protein sequence ID" value="KIJ06073.1"/>
    <property type="molecule type" value="Genomic_DNA"/>
</dbReference>
<feature type="compositionally biased region" description="Pro residues" evidence="1">
    <location>
        <begin position="1"/>
        <end position="10"/>
    </location>
</feature>
<protein>
    <recommendedName>
        <fullName evidence="2">Integrase zinc-binding domain-containing protein</fullName>
    </recommendedName>
</protein>
<evidence type="ECO:0000259" key="2">
    <source>
        <dbReference type="Pfam" id="PF17921"/>
    </source>
</evidence>
<gene>
    <name evidence="3" type="ORF">PAXINDRAFT_20717</name>
</gene>
<evidence type="ECO:0000313" key="3">
    <source>
        <dbReference type="EMBL" id="KIJ06073.1"/>
    </source>
</evidence>
<dbReference type="Gene3D" id="1.10.340.70">
    <property type="match status" value="1"/>
</dbReference>
<dbReference type="HOGENOM" id="CLU_129994_0_0_1"/>
<proteinExistence type="predicted"/>
<name>A0A0C9T3L4_PAXIN</name>
<reference evidence="3 4" key="1">
    <citation type="submission" date="2014-06" db="EMBL/GenBank/DDBJ databases">
        <authorList>
            <consortium name="DOE Joint Genome Institute"/>
            <person name="Kuo A."/>
            <person name="Kohler A."/>
            <person name="Nagy L.G."/>
            <person name="Floudas D."/>
            <person name="Copeland A."/>
            <person name="Barry K.W."/>
            <person name="Cichocki N."/>
            <person name="Veneault-Fourrey C."/>
            <person name="LaButti K."/>
            <person name="Lindquist E.A."/>
            <person name="Lipzen A."/>
            <person name="Lundell T."/>
            <person name="Morin E."/>
            <person name="Murat C."/>
            <person name="Sun H."/>
            <person name="Tunlid A."/>
            <person name="Henrissat B."/>
            <person name="Grigoriev I.V."/>
            <person name="Hibbett D.S."/>
            <person name="Martin F."/>
            <person name="Nordberg H.P."/>
            <person name="Cantor M.N."/>
            <person name="Hua S.X."/>
        </authorList>
    </citation>
    <scope>NUCLEOTIDE SEQUENCE [LARGE SCALE GENOMIC DNA]</scope>
    <source>
        <strain evidence="3 4">ATCC 200175</strain>
    </source>
</reference>
<dbReference type="InterPro" id="IPR041588">
    <property type="entry name" value="Integrase_H2C2"/>
</dbReference>
<sequence length="142" mass="16189">MAAHPEPIPEMPSSVDVDNGDPTIEESSGNSLELKRYVGNTEGIQARICSGYTEDSILSKVIAHLKQHLLFQVTEGFVYVKGRHDSTLLCIPCVLHDRQSLTGVIIEQAHNILDHFRSQRTADYIHRWYWWPQLGKEVEKFC</sequence>
<dbReference type="OrthoDB" id="2653408at2759"/>
<evidence type="ECO:0000256" key="1">
    <source>
        <dbReference type="SAM" id="MobiDB-lite"/>
    </source>
</evidence>
<dbReference type="Pfam" id="PF17921">
    <property type="entry name" value="Integrase_H2C2"/>
    <property type="match status" value="1"/>
</dbReference>
<accession>A0A0C9T3L4</accession>
<feature type="region of interest" description="Disordered" evidence="1">
    <location>
        <begin position="1"/>
        <end position="29"/>
    </location>
</feature>
<feature type="domain" description="Integrase zinc-binding" evidence="2">
    <location>
        <begin position="99"/>
        <end position="142"/>
    </location>
</feature>
<dbReference type="AlphaFoldDB" id="A0A0C9T3L4"/>
<evidence type="ECO:0000313" key="4">
    <source>
        <dbReference type="Proteomes" id="UP000053647"/>
    </source>
</evidence>
<organism evidence="3 4">
    <name type="scientific">Paxillus involutus ATCC 200175</name>
    <dbReference type="NCBI Taxonomy" id="664439"/>
    <lineage>
        <taxon>Eukaryota</taxon>
        <taxon>Fungi</taxon>
        <taxon>Dikarya</taxon>
        <taxon>Basidiomycota</taxon>
        <taxon>Agaricomycotina</taxon>
        <taxon>Agaricomycetes</taxon>
        <taxon>Agaricomycetidae</taxon>
        <taxon>Boletales</taxon>
        <taxon>Paxilineae</taxon>
        <taxon>Paxillaceae</taxon>
        <taxon>Paxillus</taxon>
    </lineage>
</organism>
<reference evidence="4" key="2">
    <citation type="submission" date="2015-01" db="EMBL/GenBank/DDBJ databases">
        <title>Evolutionary Origins and Diversification of the Mycorrhizal Mutualists.</title>
        <authorList>
            <consortium name="DOE Joint Genome Institute"/>
            <consortium name="Mycorrhizal Genomics Consortium"/>
            <person name="Kohler A."/>
            <person name="Kuo A."/>
            <person name="Nagy L.G."/>
            <person name="Floudas D."/>
            <person name="Copeland A."/>
            <person name="Barry K.W."/>
            <person name="Cichocki N."/>
            <person name="Veneault-Fourrey C."/>
            <person name="LaButti K."/>
            <person name="Lindquist E.A."/>
            <person name="Lipzen A."/>
            <person name="Lundell T."/>
            <person name="Morin E."/>
            <person name="Murat C."/>
            <person name="Riley R."/>
            <person name="Ohm R."/>
            <person name="Sun H."/>
            <person name="Tunlid A."/>
            <person name="Henrissat B."/>
            <person name="Grigoriev I.V."/>
            <person name="Hibbett D.S."/>
            <person name="Martin F."/>
        </authorList>
    </citation>
    <scope>NUCLEOTIDE SEQUENCE [LARGE SCALE GENOMIC DNA]</scope>
    <source>
        <strain evidence="4">ATCC 200175</strain>
    </source>
</reference>
<dbReference type="Proteomes" id="UP000053647">
    <property type="component" value="Unassembled WGS sequence"/>
</dbReference>